<dbReference type="EMBL" id="NSJE01000021">
    <property type="protein sequence ID" value="PAT41958.1"/>
    <property type="molecule type" value="Genomic_DNA"/>
</dbReference>
<dbReference type="EMBL" id="NTBI01000020">
    <property type="protein sequence ID" value="PAX15395.1"/>
    <property type="molecule type" value="Genomic_DNA"/>
</dbReference>
<dbReference type="Proteomes" id="UP000217780">
    <property type="component" value="Unassembled WGS sequence"/>
</dbReference>
<evidence type="ECO:0000313" key="4">
    <source>
        <dbReference type="Proteomes" id="UP000218439"/>
    </source>
</evidence>
<dbReference type="AlphaFoldDB" id="A0A2A2AW52"/>
<accession>A0A2A2T1N7</accession>
<accession>A0A2A2AW52</accession>
<reference evidence="3 4" key="1">
    <citation type="submission" date="2017-08" db="EMBL/GenBank/DDBJ databases">
        <title>WGS of Clinical strains of the CDC Group NO-1 linked to zoonotic infections in humans.</title>
        <authorList>
            <person name="Bernier A.-M."/>
            <person name="Bernard K."/>
        </authorList>
    </citation>
    <scope>NUCLEOTIDE SEQUENCE [LARGE SCALE GENOMIC DNA]</scope>
    <source>
        <strain evidence="1 4">NML120219</strain>
        <strain evidence="2 3">NML91-0035</strain>
    </source>
</reference>
<dbReference type="Proteomes" id="UP000218439">
    <property type="component" value="Unassembled WGS sequence"/>
</dbReference>
<organism evidence="1 4">
    <name type="scientific">Vandammella animalimorsus</name>
    <dbReference type="NCBI Taxonomy" id="2029117"/>
    <lineage>
        <taxon>Bacteria</taxon>
        <taxon>Pseudomonadati</taxon>
        <taxon>Pseudomonadota</taxon>
        <taxon>Betaproteobacteria</taxon>
        <taxon>Burkholderiales</taxon>
        <taxon>Comamonadaceae</taxon>
        <taxon>Vandammella</taxon>
    </lineage>
</organism>
<evidence type="ECO:0000313" key="1">
    <source>
        <dbReference type="EMBL" id="PAT41958.1"/>
    </source>
</evidence>
<comment type="caution">
    <text evidence="1">The sequence shown here is derived from an EMBL/GenBank/DDBJ whole genome shotgun (WGS) entry which is preliminary data.</text>
</comment>
<evidence type="ECO:0000313" key="3">
    <source>
        <dbReference type="Proteomes" id="UP000217780"/>
    </source>
</evidence>
<sequence length="80" mass="9313">MEQILAFELNWVDGDLEEAGQITKDIECLIFIWGIRKMDWERIICLSKGINGLKILKNCIKMGKLEISFMILLTWVLDLV</sequence>
<protein>
    <submittedName>
        <fullName evidence="1">Uncharacterized protein</fullName>
    </submittedName>
</protein>
<evidence type="ECO:0000313" key="2">
    <source>
        <dbReference type="EMBL" id="PAX15395.1"/>
    </source>
</evidence>
<gene>
    <name evidence="1" type="ORF">CK621_11560</name>
    <name evidence="2" type="ORF">CLI92_14370</name>
</gene>
<name>A0A2A2AW52_9BURK</name>
<proteinExistence type="predicted"/>